<name>A0A6J6D736_9ZZZZ</name>
<dbReference type="Gene3D" id="3.40.50.1820">
    <property type="entry name" value="alpha/beta hydrolase"/>
    <property type="match status" value="1"/>
</dbReference>
<dbReference type="InterPro" id="IPR050266">
    <property type="entry name" value="AB_hydrolase_sf"/>
</dbReference>
<evidence type="ECO:0000313" key="3">
    <source>
        <dbReference type="EMBL" id="CAB4559612.1"/>
    </source>
</evidence>
<dbReference type="InterPro" id="IPR029058">
    <property type="entry name" value="AB_hydrolase_fold"/>
</dbReference>
<feature type="domain" description="AB hydrolase-1" evidence="2">
    <location>
        <begin position="37"/>
        <end position="284"/>
    </location>
</feature>
<dbReference type="PANTHER" id="PTHR43798">
    <property type="entry name" value="MONOACYLGLYCEROL LIPASE"/>
    <property type="match status" value="1"/>
</dbReference>
<dbReference type="InterPro" id="IPR000073">
    <property type="entry name" value="AB_hydrolase_1"/>
</dbReference>
<reference evidence="3" key="1">
    <citation type="submission" date="2020-05" db="EMBL/GenBank/DDBJ databases">
        <authorList>
            <person name="Chiriac C."/>
            <person name="Salcher M."/>
            <person name="Ghai R."/>
            <person name="Kavagutti S V."/>
        </authorList>
    </citation>
    <scope>NUCLEOTIDE SEQUENCE</scope>
</reference>
<keyword evidence="1" id="KW-0378">Hydrolase</keyword>
<dbReference type="PANTHER" id="PTHR43798:SF31">
    <property type="entry name" value="AB HYDROLASE SUPERFAMILY PROTEIN YCLE"/>
    <property type="match status" value="1"/>
</dbReference>
<dbReference type="GO" id="GO:0016020">
    <property type="term" value="C:membrane"/>
    <property type="evidence" value="ECO:0007669"/>
    <property type="project" value="TreeGrafter"/>
</dbReference>
<organism evidence="3">
    <name type="scientific">freshwater metagenome</name>
    <dbReference type="NCBI Taxonomy" id="449393"/>
    <lineage>
        <taxon>unclassified sequences</taxon>
        <taxon>metagenomes</taxon>
        <taxon>ecological metagenomes</taxon>
    </lineage>
</organism>
<evidence type="ECO:0000259" key="2">
    <source>
        <dbReference type="Pfam" id="PF12697"/>
    </source>
</evidence>
<accession>A0A6J6D736</accession>
<protein>
    <submittedName>
        <fullName evidence="3">Unannotated protein</fullName>
    </submittedName>
</protein>
<gene>
    <name evidence="3" type="ORF">UFOPK1493_01680</name>
</gene>
<dbReference type="Pfam" id="PF12697">
    <property type="entry name" value="Abhydrolase_6"/>
    <property type="match status" value="1"/>
</dbReference>
<dbReference type="AlphaFoldDB" id="A0A6J6D736"/>
<dbReference type="SUPFAM" id="SSF53474">
    <property type="entry name" value="alpha/beta-Hydrolases"/>
    <property type="match status" value="1"/>
</dbReference>
<sequence>MPDPSHTPRATSPLDGVGSTDGVRLAVHDLGGRGPVLLVSHATGFHGRCYLPMAEVLGDRFHAVAFDYRGHGDSPRPEGRVDWQRYGDDAVAMASAMREVAGGPIVAFGHSMGGACLLIAAHRDPSLFSRLVVFEPIVFPPTGIRPPGDESPLAAGARRRRAVFPSHDAAIANYASKPPLGGFTPAALDAYVRFGFREGEDGQVHLKCLPETEAQTFETGGEHRTWDVLTEIRTPVLVIAGRVEPMQPSNIAAGVAERLPNGTYLERPELDHFAPMTHPDEIAALVAGYLS</sequence>
<dbReference type="GO" id="GO:0016787">
    <property type="term" value="F:hydrolase activity"/>
    <property type="evidence" value="ECO:0007669"/>
    <property type="project" value="UniProtKB-KW"/>
</dbReference>
<evidence type="ECO:0000256" key="1">
    <source>
        <dbReference type="ARBA" id="ARBA00022801"/>
    </source>
</evidence>
<proteinExistence type="predicted"/>
<dbReference type="EMBL" id="CAEZSR010000054">
    <property type="protein sequence ID" value="CAB4559612.1"/>
    <property type="molecule type" value="Genomic_DNA"/>
</dbReference>